<feature type="chain" id="PRO_5022881968" description="Secretion system C-terminal sorting domain-containing protein" evidence="1">
    <location>
        <begin position="22"/>
        <end position="1374"/>
    </location>
</feature>
<dbReference type="Proteomes" id="UP000321362">
    <property type="component" value="Chromosome"/>
</dbReference>
<accession>A0A5B8VWR4</accession>
<name>A0A5B8VWR4_9SPHI</name>
<dbReference type="EMBL" id="CP042437">
    <property type="protein sequence ID" value="QEC75352.1"/>
    <property type="molecule type" value="Genomic_DNA"/>
</dbReference>
<evidence type="ECO:0000313" key="3">
    <source>
        <dbReference type="EMBL" id="QEC75352.1"/>
    </source>
</evidence>
<evidence type="ECO:0000259" key="2">
    <source>
        <dbReference type="Pfam" id="PF18962"/>
    </source>
</evidence>
<dbReference type="Pfam" id="PF18962">
    <property type="entry name" value="Por_Secre_tail"/>
    <property type="match status" value="1"/>
</dbReference>
<evidence type="ECO:0000313" key="4">
    <source>
        <dbReference type="Proteomes" id="UP000321362"/>
    </source>
</evidence>
<reference evidence="3 4" key="1">
    <citation type="journal article" date="2013" name="J. Microbiol.">
        <title>Mucilaginibacter ginsenosidivorax sp. nov., with ginsenoside converting activity isolated from sediment.</title>
        <authorList>
            <person name="Kim J.K."/>
            <person name="Choi T.E."/>
            <person name="Liu Q.M."/>
            <person name="Park H.Y."/>
            <person name="Yi T.H."/>
            <person name="Yoon M.H."/>
            <person name="Kim S.C."/>
            <person name="Im W.T."/>
        </authorList>
    </citation>
    <scope>NUCLEOTIDE SEQUENCE [LARGE SCALE GENOMIC DNA]</scope>
    <source>
        <strain evidence="3 4">KHI28</strain>
    </source>
</reference>
<organism evidence="3 4">
    <name type="scientific">Mucilaginibacter ginsenosidivorax</name>
    <dbReference type="NCBI Taxonomy" id="862126"/>
    <lineage>
        <taxon>Bacteria</taxon>
        <taxon>Pseudomonadati</taxon>
        <taxon>Bacteroidota</taxon>
        <taxon>Sphingobacteriia</taxon>
        <taxon>Sphingobacteriales</taxon>
        <taxon>Sphingobacteriaceae</taxon>
        <taxon>Mucilaginibacter</taxon>
    </lineage>
</organism>
<proteinExistence type="predicted"/>
<evidence type="ECO:0000256" key="1">
    <source>
        <dbReference type="SAM" id="SignalP"/>
    </source>
</evidence>
<keyword evidence="1" id="KW-0732">Signal</keyword>
<sequence length="1374" mass="143156">MRLLFCLLFFVMTFDITNANAATYTWAGGSTGNWTTASNWSGGTFGTYPGLLGTSDIAIINTDVTITITYGDFIQSINTLTASNTRTVNINFVTFFFNPTLTVSSAINVGTGTTTGSLNFTGNGSVAGTANIVVNKGTTFSTTSTVSTTAGSMDLSGTGTFNGVLTLNGQLNVNNTATAVFTTNATGNTITSGGVQVHSNNTLTWGGTGSTTVSSSSQLYTQSTNGSQSTLTVSSGNTVNFTANLTVSSSNPYTAFLVNNGILKFTNCSINTQDPGSSAITAITNNSTGQITLQGASSSISLAARINLLNAGTIIANSCTSAIGTSNPGGFITNSGTLTLNTATLSLVGGTGTFTNSGTFNLNTTSNFNTGNPTTFTNSSTGIVNMSASTATFAGGTTISNAGDWNINSSSTINTGNPNHITNTGSIDLSASTFNFTGGADITNSGSITGISSSNFNLTGSPSFINNTTSGSSFSLNASTATIGAGAYLTNAGTITTSNTSFVTMTGNPTNINNNTGSTFNATSTKFTLVAGSSITNTGAAFNATSCTIAQTGNPSNITNQYSSTTTGTNGTMTFNNTQCTFDGSIILTNYGTFTANNGSTLNISSLSSSGTINNYGTFYAGTSGSSCIVTLNGSQPKITNDISGTLVGKFYVGSTSIIYPTSTTNGVITNTNNGVSNVYPTFTLQSDANGSASIGTIGSSTVFTGLFNVERFLTGGGLSTNRGYRLLSSPVNQSQSTSSTSNTVGLDYLNSHVYRNATYAGAFTAGPGTSPANGFSFSNTNPTIYVYRENLNNNNSLFTSGKNVAVTKITTTNTTSASGTTSTIDLTNTQTGASPGQSLPVANGFLMYFVGPSSRSDGSTSTPPADATLTAGGYINQGDITVNLWYSPNGGVGKLGNTAPSSPGYNMVGNPYPCTINLATVLSDNNSSTGIDNIYLLSAKNSPNQVYTAYTASGTSAPLGTGGRGYAASGEGFMVHVKSSAGTAGSLTFKESEKAPLIQLTGTSSILSAPQRPILTINDINTSRSFNELFPVSGNPTIQSIQDGLTGFFMKMEKDSSVYDYCGIYFNDQWDAKFHDGDALDLDGAGPRVYMSSYSSDGIRSAVKHFPDYKKGALIKLYADGKADGLYNLKIEGIQNIDTVNYKITLLDHFKKDSLDIGRYKSYAFNILKSDTNTFGANRFALSIRQLPTSAYQLASFTAQKATDGILLTWRAYNEGSNYFFTLEKQEENGTNYSPIYQLQSNGGTIYKYTDKTPNSGNNIYRLKQVDLFGNITYSAPVNIYYDKSGNANMFTLYPNPTAETINVNVTFGKTSSATTGSYKLNIYDATGTLVTQRSSANSSWCENVSQFKPGVYIVELTENGGNSLGKAKFVKK</sequence>
<gene>
    <name evidence="3" type="ORF">FSB76_05120</name>
</gene>
<feature type="domain" description="Secretion system C-terminal sorting" evidence="2">
    <location>
        <begin position="1294"/>
        <end position="1366"/>
    </location>
</feature>
<dbReference type="KEGG" id="mgk:FSB76_05120"/>
<dbReference type="RefSeq" id="WP_147052505.1">
    <property type="nucleotide sequence ID" value="NZ_CP042437.1"/>
</dbReference>
<protein>
    <recommendedName>
        <fullName evidence="2">Secretion system C-terminal sorting domain-containing protein</fullName>
    </recommendedName>
</protein>
<dbReference type="OrthoDB" id="101122at2"/>
<dbReference type="InterPro" id="IPR026444">
    <property type="entry name" value="Secre_tail"/>
</dbReference>
<keyword evidence="4" id="KW-1185">Reference proteome</keyword>
<feature type="signal peptide" evidence="1">
    <location>
        <begin position="1"/>
        <end position="21"/>
    </location>
</feature>